<dbReference type="RefSeq" id="WP_229927296.1">
    <property type="nucleotide sequence ID" value="NZ_BNBO01000007.1"/>
</dbReference>
<evidence type="ECO:0000313" key="4">
    <source>
        <dbReference type="Proteomes" id="UP000617734"/>
    </source>
</evidence>
<name>A0A919KNN1_9ACTN</name>
<feature type="transmembrane region" description="Helical" evidence="1">
    <location>
        <begin position="151"/>
        <end position="170"/>
    </location>
</feature>
<reference evidence="3" key="1">
    <citation type="journal article" date="2014" name="Int. J. Syst. Evol. Microbiol.">
        <title>Complete genome sequence of Corynebacterium casei LMG S-19264T (=DSM 44701T), isolated from a smear-ripened cheese.</title>
        <authorList>
            <consortium name="US DOE Joint Genome Institute (JGI-PGF)"/>
            <person name="Walter F."/>
            <person name="Albersmeier A."/>
            <person name="Kalinowski J."/>
            <person name="Ruckert C."/>
        </authorList>
    </citation>
    <scope>NUCLEOTIDE SEQUENCE</scope>
    <source>
        <strain evidence="3">JCM 4646</strain>
    </source>
</reference>
<dbReference type="PANTHER" id="PTHR33741:SF5">
    <property type="entry name" value="TRANSMEMBRANE PROTEIN DDB_G0269096-RELATED"/>
    <property type="match status" value="1"/>
</dbReference>
<keyword evidence="1" id="KW-1133">Transmembrane helix</keyword>
<dbReference type="AlphaFoldDB" id="A0A919KNN1"/>
<feature type="transmembrane region" description="Helical" evidence="1">
    <location>
        <begin position="109"/>
        <end position="131"/>
    </location>
</feature>
<feature type="domain" description="HPP transmembrane region" evidence="2">
    <location>
        <begin position="20"/>
        <end position="179"/>
    </location>
</feature>
<gene>
    <name evidence="3" type="ORF">GCM10018781_19960</name>
</gene>
<comment type="caution">
    <text evidence="3">The sequence shown here is derived from an EMBL/GenBank/DDBJ whole genome shotgun (WGS) entry which is preliminary data.</text>
</comment>
<dbReference type="Pfam" id="PF04982">
    <property type="entry name" value="TM_HPP"/>
    <property type="match status" value="1"/>
</dbReference>
<organism evidence="3 4">
    <name type="scientific">Kitasatospora indigofera</name>
    <dbReference type="NCBI Taxonomy" id="67307"/>
    <lineage>
        <taxon>Bacteria</taxon>
        <taxon>Bacillati</taxon>
        <taxon>Actinomycetota</taxon>
        <taxon>Actinomycetes</taxon>
        <taxon>Kitasatosporales</taxon>
        <taxon>Streptomycetaceae</taxon>
        <taxon>Kitasatospora</taxon>
    </lineage>
</organism>
<dbReference type="InterPro" id="IPR007065">
    <property type="entry name" value="HPP"/>
</dbReference>
<accession>A0A919KNN1</accession>
<evidence type="ECO:0000259" key="2">
    <source>
        <dbReference type="Pfam" id="PF04982"/>
    </source>
</evidence>
<dbReference type="EMBL" id="BNBO01000007">
    <property type="protein sequence ID" value="GHH66281.1"/>
    <property type="molecule type" value="Genomic_DNA"/>
</dbReference>
<dbReference type="InterPro" id="IPR058581">
    <property type="entry name" value="TM_HPP"/>
</dbReference>
<sequence length="203" mass="21128">MIRRFLARFELSAVMERHDPSLVLASYSAVNAGISLAVMAALAHFSNAPFLFPSLGPTAFLLFYTPTLPSASPRNTVYGHLIGVLSGYFALAVTGLLDTPPNLNDITWARLGASAVALGLTCGLMPLFGVAHPPAAATTLIVALGLLRTPLQLTVVMIAVVLLVAQGLLVNRLAGIPYPWWRPAPPAAPKPAPAADGVRGGGS</sequence>
<proteinExistence type="predicted"/>
<keyword evidence="1" id="KW-0812">Transmembrane</keyword>
<dbReference type="PANTHER" id="PTHR33741">
    <property type="entry name" value="TRANSMEMBRANE PROTEIN DDB_G0269096-RELATED"/>
    <property type="match status" value="1"/>
</dbReference>
<feature type="transmembrane region" description="Helical" evidence="1">
    <location>
        <begin position="77"/>
        <end position="97"/>
    </location>
</feature>
<dbReference type="Proteomes" id="UP000617734">
    <property type="component" value="Unassembled WGS sequence"/>
</dbReference>
<reference evidence="3" key="2">
    <citation type="submission" date="2020-09" db="EMBL/GenBank/DDBJ databases">
        <authorList>
            <person name="Sun Q."/>
            <person name="Ohkuma M."/>
        </authorList>
    </citation>
    <scope>NUCLEOTIDE SEQUENCE</scope>
    <source>
        <strain evidence="3">JCM 4646</strain>
    </source>
</reference>
<keyword evidence="4" id="KW-1185">Reference proteome</keyword>
<keyword evidence="1" id="KW-0472">Membrane</keyword>
<dbReference type="GeneID" id="95352472"/>
<feature type="transmembrane region" description="Helical" evidence="1">
    <location>
        <begin position="21"/>
        <end position="45"/>
    </location>
</feature>
<evidence type="ECO:0000256" key="1">
    <source>
        <dbReference type="SAM" id="Phobius"/>
    </source>
</evidence>
<evidence type="ECO:0000313" key="3">
    <source>
        <dbReference type="EMBL" id="GHH66281.1"/>
    </source>
</evidence>
<protein>
    <recommendedName>
        <fullName evidence="2">HPP transmembrane region domain-containing protein</fullName>
    </recommendedName>
</protein>